<gene>
    <name evidence="2" type="ORF">K452DRAFT_292691</name>
</gene>
<accession>A0A6A6AVY0</accession>
<dbReference type="OrthoDB" id="4492972at2759"/>
<organism evidence="2 3">
    <name type="scientific">Aplosporella prunicola CBS 121167</name>
    <dbReference type="NCBI Taxonomy" id="1176127"/>
    <lineage>
        <taxon>Eukaryota</taxon>
        <taxon>Fungi</taxon>
        <taxon>Dikarya</taxon>
        <taxon>Ascomycota</taxon>
        <taxon>Pezizomycotina</taxon>
        <taxon>Dothideomycetes</taxon>
        <taxon>Dothideomycetes incertae sedis</taxon>
        <taxon>Botryosphaeriales</taxon>
        <taxon>Aplosporellaceae</taxon>
        <taxon>Aplosporella</taxon>
    </lineage>
</organism>
<feature type="compositionally biased region" description="Low complexity" evidence="1">
    <location>
        <begin position="64"/>
        <end position="79"/>
    </location>
</feature>
<feature type="region of interest" description="Disordered" evidence="1">
    <location>
        <begin position="237"/>
        <end position="285"/>
    </location>
</feature>
<dbReference type="RefSeq" id="XP_033391827.1">
    <property type="nucleotide sequence ID" value="XM_033541420.1"/>
</dbReference>
<evidence type="ECO:0000256" key="1">
    <source>
        <dbReference type="SAM" id="MobiDB-lite"/>
    </source>
</evidence>
<protein>
    <submittedName>
        <fullName evidence="2">Uncharacterized protein</fullName>
    </submittedName>
</protein>
<name>A0A6A6AVY0_9PEZI</name>
<evidence type="ECO:0000313" key="2">
    <source>
        <dbReference type="EMBL" id="KAF2136109.1"/>
    </source>
</evidence>
<evidence type="ECO:0000313" key="3">
    <source>
        <dbReference type="Proteomes" id="UP000799438"/>
    </source>
</evidence>
<feature type="region of interest" description="Disordered" evidence="1">
    <location>
        <begin position="64"/>
        <end position="94"/>
    </location>
</feature>
<feature type="compositionally biased region" description="Low complexity" evidence="1">
    <location>
        <begin position="253"/>
        <end position="275"/>
    </location>
</feature>
<feature type="compositionally biased region" description="Low complexity" evidence="1">
    <location>
        <begin position="150"/>
        <end position="160"/>
    </location>
</feature>
<feature type="compositionally biased region" description="Polar residues" evidence="1">
    <location>
        <begin position="171"/>
        <end position="180"/>
    </location>
</feature>
<dbReference type="GeneID" id="54298916"/>
<keyword evidence="3" id="KW-1185">Reference proteome</keyword>
<feature type="region of interest" description="Disordered" evidence="1">
    <location>
        <begin position="146"/>
        <end position="184"/>
    </location>
</feature>
<dbReference type="EMBL" id="ML995534">
    <property type="protein sequence ID" value="KAF2136109.1"/>
    <property type="molecule type" value="Genomic_DNA"/>
</dbReference>
<sequence length="285" mass="29734">MLLNPLHLLAPPALIALSIPLVLLATLTTTLALLTLLVRVSLVYLELGLALIHSWLSKSATPTKTAAAASARRGTGSSPQRHHRQHHQHHPPVKADSFVSLAHATSAAAARDRDFEGLGGWRDTSLDSHDEASWVSMNARLELPIASGLPTTTVQPQPQSQRRHHRRSLTGPRSGSQQRWSGPLVAATWSASPEAMRMSAARAPTAAGVAGDGAARSGSPDEYFTMQTYRRVGGGLEALGAGGAQSSRRRSEGGSVCSSSSSSSSSGSSTASSGRTGLMAVRSGT</sequence>
<proteinExistence type="predicted"/>
<feature type="compositionally biased region" description="Basic residues" evidence="1">
    <location>
        <begin position="80"/>
        <end position="92"/>
    </location>
</feature>
<reference evidence="2" key="1">
    <citation type="journal article" date="2020" name="Stud. Mycol.">
        <title>101 Dothideomycetes genomes: a test case for predicting lifestyles and emergence of pathogens.</title>
        <authorList>
            <person name="Haridas S."/>
            <person name="Albert R."/>
            <person name="Binder M."/>
            <person name="Bloem J."/>
            <person name="Labutti K."/>
            <person name="Salamov A."/>
            <person name="Andreopoulos B."/>
            <person name="Baker S."/>
            <person name="Barry K."/>
            <person name="Bills G."/>
            <person name="Bluhm B."/>
            <person name="Cannon C."/>
            <person name="Castanera R."/>
            <person name="Culley D."/>
            <person name="Daum C."/>
            <person name="Ezra D."/>
            <person name="Gonzalez J."/>
            <person name="Henrissat B."/>
            <person name="Kuo A."/>
            <person name="Liang C."/>
            <person name="Lipzen A."/>
            <person name="Lutzoni F."/>
            <person name="Magnuson J."/>
            <person name="Mondo S."/>
            <person name="Nolan M."/>
            <person name="Ohm R."/>
            <person name="Pangilinan J."/>
            <person name="Park H.-J."/>
            <person name="Ramirez L."/>
            <person name="Alfaro M."/>
            <person name="Sun H."/>
            <person name="Tritt A."/>
            <person name="Yoshinaga Y."/>
            <person name="Zwiers L.-H."/>
            <person name="Turgeon B."/>
            <person name="Goodwin S."/>
            <person name="Spatafora J."/>
            <person name="Crous P."/>
            <person name="Grigoriev I."/>
        </authorList>
    </citation>
    <scope>NUCLEOTIDE SEQUENCE</scope>
    <source>
        <strain evidence="2">CBS 121167</strain>
    </source>
</reference>
<dbReference type="AlphaFoldDB" id="A0A6A6AVY0"/>
<dbReference type="Proteomes" id="UP000799438">
    <property type="component" value="Unassembled WGS sequence"/>
</dbReference>